<dbReference type="InterPro" id="IPR001775">
    <property type="entry name" value="GspD/PilQ"/>
</dbReference>
<sequence>MIAILKYFPSKIIALVAVFTIALLPLHAAEKNNRSSCEYRTFNIKTNNKATGLELLGELAEVCDFSIVVKDTEAEKVLAKNLNGVNIKNLSLDEVFQIIIQDNDLFYTYDKNYLKISALSTKSFKVDYISSIREGKAVINASVDATPTETSTSGTKNTATQGQNTISSNESFDFWKTIATELTSVLNTGGETYKAQSPIININAGMITVTATKRQLDRVSEYIDVLKERLHRQVLIDVSIVSVLLNNSNTSGVDWSKFSLNIGSNSIFNNSNQGTLSASNPNTLYNSASTGTANASSNLNNLTVVNDVSFSIAGLIDFLGSSGETKVVSSPKVLTMNNQQALITIGDNVNYRVPETTNAASTTGTATLATTYTNYSIFIGVLLNITPEISEDNEIILRINPSVSTFKYTADDVKTTDPRVIAPDTSEKKLSTVVKVKDGSTIILGGLITNNKSKQDTSVPLLSSIPLLGEAFKHSADTLSSNELVFVITPRIIGAKGTDKATLKDLGYSQKINE</sequence>
<comment type="subcellular location">
    <subcellularLocation>
        <location evidence="1">Membrane</location>
    </subcellularLocation>
</comment>
<organism evidence="6 8">
    <name type="scientific">Sulfurospirillum diekertiae</name>
    <dbReference type="NCBI Taxonomy" id="1854492"/>
    <lineage>
        <taxon>Bacteria</taxon>
        <taxon>Pseudomonadati</taxon>
        <taxon>Campylobacterota</taxon>
        <taxon>Epsilonproteobacteria</taxon>
        <taxon>Campylobacterales</taxon>
        <taxon>Sulfurospirillaceae</taxon>
        <taxon>Sulfurospirillum</taxon>
    </lineage>
</organism>
<dbReference type="EMBL" id="CP039734">
    <property type="protein sequence ID" value="QIR77223.1"/>
    <property type="molecule type" value="Genomic_DNA"/>
</dbReference>
<dbReference type="GO" id="GO:0015627">
    <property type="term" value="C:type II protein secretion system complex"/>
    <property type="evidence" value="ECO:0007669"/>
    <property type="project" value="TreeGrafter"/>
</dbReference>
<dbReference type="GO" id="GO:0009306">
    <property type="term" value="P:protein secretion"/>
    <property type="evidence" value="ECO:0007669"/>
    <property type="project" value="InterPro"/>
</dbReference>
<dbReference type="InterPro" id="IPR013358">
    <property type="entry name" value="Pilus_biogenesis_MshL"/>
</dbReference>
<feature type="domain" description="Type II/III secretion system secretin-like" evidence="4">
    <location>
        <begin position="319"/>
        <end position="493"/>
    </location>
</feature>
<reference evidence="7" key="5">
    <citation type="submission" date="2020-08" db="EMBL/GenBank/DDBJ databases">
        <authorList>
            <person name="Yang Y."/>
            <person name="Huo L."/>
            <person name="Yan J."/>
        </authorList>
    </citation>
    <scope>NUCLEOTIDE SEQUENCE</scope>
    <source>
        <strain evidence="7">ACSDCE</strain>
    </source>
</reference>
<dbReference type="PANTHER" id="PTHR30332">
    <property type="entry name" value="PROBABLE GENERAL SECRETION PATHWAY PROTEIN D"/>
    <property type="match status" value="1"/>
</dbReference>
<accession>A0A290HPC0</accession>
<reference evidence="6" key="3">
    <citation type="submission" date="2017-09" db="EMBL/GenBank/DDBJ databases">
        <authorList>
            <person name="Goris T."/>
        </authorList>
    </citation>
    <scope>NUCLEOTIDE SEQUENCE</scope>
    <source>
        <strain evidence="6">JPD-1</strain>
    </source>
</reference>
<dbReference type="InterPro" id="IPR011514">
    <property type="entry name" value="Secretin_N_2"/>
</dbReference>
<dbReference type="NCBIfam" id="TIGR02519">
    <property type="entry name" value="pilus_MshL"/>
    <property type="match status" value="1"/>
</dbReference>
<dbReference type="Proteomes" id="UP000217349">
    <property type="component" value="Chromosome"/>
</dbReference>
<evidence type="ECO:0000313" key="6">
    <source>
        <dbReference type="EMBL" id="ATB69578.1"/>
    </source>
</evidence>
<dbReference type="AlphaFoldDB" id="A0A290HPC0"/>
<evidence type="ECO:0000256" key="2">
    <source>
        <dbReference type="ARBA" id="ARBA00022729"/>
    </source>
</evidence>
<keyword evidence="2" id="KW-0732">Signal</keyword>
<dbReference type="InterPro" id="IPR004846">
    <property type="entry name" value="T2SS/T3SS_dom"/>
</dbReference>
<dbReference type="KEGG" id="sulj:SJPD1_1469"/>
<dbReference type="Proteomes" id="UP000502831">
    <property type="component" value="Chromosome"/>
</dbReference>
<dbReference type="GO" id="GO:0009297">
    <property type="term" value="P:pilus assembly"/>
    <property type="evidence" value="ECO:0007669"/>
    <property type="project" value="InterPro"/>
</dbReference>
<evidence type="ECO:0000313" key="9">
    <source>
        <dbReference type="Proteomes" id="UP000502831"/>
    </source>
</evidence>
<proteinExistence type="predicted"/>
<evidence type="ECO:0000256" key="3">
    <source>
        <dbReference type="ARBA" id="ARBA00023136"/>
    </source>
</evidence>
<reference evidence="8" key="2">
    <citation type="submission" date="2017-09" db="EMBL/GenBank/DDBJ databases">
        <title>The complete genome of Sulfurospirillum sp. JPD-1.</title>
        <authorList>
            <person name="Goris T."/>
        </authorList>
    </citation>
    <scope>NUCLEOTIDE SEQUENCE [LARGE SCALE GENOMIC DNA]</scope>
    <source>
        <strain evidence="8">JPD-1</strain>
    </source>
</reference>
<gene>
    <name evidence="7" type="primary">mshL</name>
    <name evidence="7" type="ORF">FA584_13855</name>
    <name evidence="6" type="ORF">SJPD1_1469</name>
</gene>
<evidence type="ECO:0000259" key="4">
    <source>
        <dbReference type="Pfam" id="PF00263"/>
    </source>
</evidence>
<dbReference type="EMBL" id="CP023275">
    <property type="protein sequence ID" value="ATB69578.1"/>
    <property type="molecule type" value="Genomic_DNA"/>
</dbReference>
<dbReference type="Pfam" id="PF00263">
    <property type="entry name" value="Secretin"/>
    <property type="match status" value="1"/>
</dbReference>
<reference evidence="6" key="4">
    <citation type="journal article" date="2020" name="MicrobiologyOpen">
        <title>Tetrachloroethene respiration in Sulfurospirillum species is regulated by a two-component system as unraveled by comparative genomics, transcriptomics, and regulator binding studies.</title>
        <authorList>
            <person name="Esken J."/>
            <person name="Goris T."/>
            <person name="Gadkari J."/>
            <person name="Bischler T."/>
            <person name="Forstner K.U."/>
            <person name="Sharma C.M."/>
            <person name="Diekert G."/>
            <person name="Schubert T."/>
        </authorList>
    </citation>
    <scope>NUCLEOTIDE SEQUENCE</scope>
    <source>
        <strain evidence="6">JPD-1</strain>
    </source>
</reference>
<evidence type="ECO:0000259" key="5">
    <source>
        <dbReference type="Pfam" id="PF07655"/>
    </source>
</evidence>
<keyword evidence="3" id="KW-0472">Membrane</keyword>
<dbReference type="Pfam" id="PF07655">
    <property type="entry name" value="Secretin_N_2"/>
    <property type="match status" value="1"/>
</dbReference>
<reference evidence="7 9" key="1">
    <citation type="journal article" date="2017" name="Environ. Sci. Technol.">
        <title>Organohalide Respiration with Chlorinated Ethenes under Low pH Conditions.</title>
        <authorList>
            <person name="Yang Y."/>
            <person name="Capiro N.L."/>
            <person name="Marcet T.F."/>
            <person name="Yan J."/>
            <person name="Pennell K.D."/>
            <person name="Loffler F.E."/>
        </authorList>
    </citation>
    <scope>NUCLEOTIDE SEQUENCE [LARGE SCALE GENOMIC DNA]</scope>
    <source>
        <strain evidence="7 9">ACSDCE</strain>
    </source>
</reference>
<accession>A0A6G9VWA1</accession>
<dbReference type="PRINTS" id="PR00811">
    <property type="entry name" value="BCTERIALGSPD"/>
</dbReference>
<name>A0A290HPC0_9BACT</name>
<evidence type="ECO:0000313" key="7">
    <source>
        <dbReference type="EMBL" id="QIR77223.1"/>
    </source>
</evidence>
<dbReference type="GO" id="GO:0019867">
    <property type="term" value="C:outer membrane"/>
    <property type="evidence" value="ECO:0007669"/>
    <property type="project" value="InterPro"/>
</dbReference>
<protein>
    <submittedName>
        <fullName evidence="7">Pilus (MSHA type) biogenesis protein MshL</fullName>
    </submittedName>
    <submittedName>
        <fullName evidence="6">Type II secretion system protein D</fullName>
    </submittedName>
</protein>
<dbReference type="InterPro" id="IPR050810">
    <property type="entry name" value="Bact_Secretion_Sys_Channel"/>
</dbReference>
<evidence type="ECO:0000313" key="8">
    <source>
        <dbReference type="Proteomes" id="UP000217349"/>
    </source>
</evidence>
<feature type="domain" description="Secretin N-terminal" evidence="5">
    <location>
        <begin position="121"/>
        <end position="192"/>
    </location>
</feature>
<dbReference type="PANTHER" id="PTHR30332:SF24">
    <property type="entry name" value="SECRETIN GSPD-RELATED"/>
    <property type="match status" value="1"/>
</dbReference>
<dbReference type="OrthoDB" id="9775455at2"/>
<dbReference type="RefSeq" id="WP_096046632.1">
    <property type="nucleotide sequence ID" value="NZ_CP023275.1"/>
</dbReference>
<evidence type="ECO:0000256" key="1">
    <source>
        <dbReference type="ARBA" id="ARBA00004370"/>
    </source>
</evidence>